<dbReference type="Proteomes" id="UP001480595">
    <property type="component" value="Unassembled WGS sequence"/>
</dbReference>
<dbReference type="Gene3D" id="3.40.50.150">
    <property type="entry name" value="Vaccinia Virus protein VP39"/>
    <property type="match status" value="1"/>
</dbReference>
<evidence type="ECO:0000313" key="2">
    <source>
        <dbReference type="EMBL" id="KAK8036758.1"/>
    </source>
</evidence>
<dbReference type="InterPro" id="IPR029063">
    <property type="entry name" value="SAM-dependent_MTases_sf"/>
</dbReference>
<dbReference type="InterPro" id="IPR002877">
    <property type="entry name" value="RNA_MeTrfase_FtsJ_dom"/>
</dbReference>
<comment type="caution">
    <text evidence="2">The sequence shown here is derived from an EMBL/GenBank/DDBJ whole genome shotgun (WGS) entry which is preliminary data.</text>
</comment>
<sequence length="348" mass="38718">MESITVTTTTSCPPNGRSEINILVLAGFKPAGQHASSAPDREMESNTEVIVMHLLDQVPEFRRLADLRRKGWESSAGNKHFKKQRRNADKTDANTSRYHFHLIKKIANELHHATTGFAARFFPGSILDMCAAPGGFLATAIRINPDAEVVAFSLPPSDGGYNVLLPPDKMQCVDFLDVTMLAADMGVTVIPPGHPDAGKFLPRQLPEMRFFDLVLCDSQVLRTHERATYCELREPLRLKTTQLSLGLEHLRPRGTMIVLLHKIEGMGYGVYSSDIHQHPVAIEAVEKWKAVWRAATFGTDEEFAEALRGGEPSAEEMWDEFGHELVTNGKGVWNVQADALMNARFTRS</sequence>
<dbReference type="EMBL" id="JAQQWL010000018">
    <property type="protein sequence ID" value="KAK8036758.1"/>
    <property type="molecule type" value="Genomic_DNA"/>
</dbReference>
<accession>A0ABR1SR01</accession>
<proteinExistence type="predicted"/>
<reference evidence="2 3" key="1">
    <citation type="submission" date="2023-01" db="EMBL/GenBank/DDBJ databases">
        <title>Analysis of 21 Apiospora genomes using comparative genomics revels a genus with tremendous synthesis potential of carbohydrate active enzymes and secondary metabolites.</title>
        <authorList>
            <person name="Sorensen T."/>
        </authorList>
    </citation>
    <scope>NUCLEOTIDE SEQUENCE [LARGE SCALE GENOMIC DNA]</scope>
    <source>
        <strain evidence="2 3">CBS 135458</strain>
    </source>
</reference>
<dbReference type="GeneID" id="92099727"/>
<evidence type="ECO:0000259" key="1">
    <source>
        <dbReference type="Pfam" id="PF01728"/>
    </source>
</evidence>
<gene>
    <name evidence="2" type="ORF">PG994_015255</name>
</gene>
<protein>
    <recommendedName>
        <fullName evidence="1">Ribosomal RNA methyltransferase FtsJ domain-containing protein</fullName>
    </recommendedName>
</protein>
<keyword evidence="3" id="KW-1185">Reference proteome</keyword>
<dbReference type="RefSeq" id="XP_066707576.1">
    <property type="nucleotide sequence ID" value="XM_066866662.1"/>
</dbReference>
<dbReference type="SUPFAM" id="SSF53335">
    <property type="entry name" value="S-adenosyl-L-methionine-dependent methyltransferases"/>
    <property type="match status" value="1"/>
</dbReference>
<organism evidence="2 3">
    <name type="scientific">Apiospora phragmitis</name>
    <dbReference type="NCBI Taxonomy" id="2905665"/>
    <lineage>
        <taxon>Eukaryota</taxon>
        <taxon>Fungi</taxon>
        <taxon>Dikarya</taxon>
        <taxon>Ascomycota</taxon>
        <taxon>Pezizomycotina</taxon>
        <taxon>Sordariomycetes</taxon>
        <taxon>Xylariomycetidae</taxon>
        <taxon>Amphisphaeriales</taxon>
        <taxon>Apiosporaceae</taxon>
        <taxon>Apiospora</taxon>
    </lineage>
</organism>
<dbReference type="Pfam" id="PF01728">
    <property type="entry name" value="FtsJ"/>
    <property type="match status" value="1"/>
</dbReference>
<evidence type="ECO:0000313" key="3">
    <source>
        <dbReference type="Proteomes" id="UP001480595"/>
    </source>
</evidence>
<name>A0ABR1SR01_9PEZI</name>
<feature type="domain" description="Ribosomal RNA methyltransferase FtsJ" evidence="1">
    <location>
        <begin position="124"/>
        <end position="258"/>
    </location>
</feature>